<name>A0A1B8Q1S4_MORLA</name>
<dbReference type="AlphaFoldDB" id="A0A1B8Q1S4"/>
<dbReference type="EMBL" id="LZMS01000059">
    <property type="protein sequence ID" value="OBX62693.1"/>
    <property type="molecule type" value="Genomic_DNA"/>
</dbReference>
<feature type="region of interest" description="Disordered" evidence="1">
    <location>
        <begin position="27"/>
        <end position="50"/>
    </location>
</feature>
<dbReference type="RefSeq" id="WP_065255504.1">
    <property type="nucleotide sequence ID" value="NZ_JARDJM010000010.1"/>
</dbReference>
<evidence type="ECO:0008006" key="5">
    <source>
        <dbReference type="Google" id="ProtNLM"/>
    </source>
</evidence>
<feature type="chain" id="PRO_5008612064" description="Outer membrane protein" evidence="2">
    <location>
        <begin position="25"/>
        <end position="334"/>
    </location>
</feature>
<evidence type="ECO:0000313" key="4">
    <source>
        <dbReference type="Proteomes" id="UP000092607"/>
    </source>
</evidence>
<evidence type="ECO:0000256" key="1">
    <source>
        <dbReference type="SAM" id="MobiDB-lite"/>
    </source>
</evidence>
<feature type="signal peptide" evidence="2">
    <location>
        <begin position="1"/>
        <end position="24"/>
    </location>
</feature>
<proteinExistence type="predicted"/>
<gene>
    <name evidence="3" type="ORF">A9309_07075</name>
</gene>
<comment type="caution">
    <text evidence="3">The sequence shown here is derived from an EMBL/GenBank/DDBJ whole genome shotgun (WGS) entry which is preliminary data.</text>
</comment>
<dbReference type="Proteomes" id="UP000092607">
    <property type="component" value="Unassembled WGS sequence"/>
</dbReference>
<evidence type="ECO:0000313" key="3">
    <source>
        <dbReference type="EMBL" id="OBX62693.1"/>
    </source>
</evidence>
<accession>A0A1B8Q1S4</accession>
<protein>
    <recommendedName>
        <fullName evidence="5">Outer membrane protein</fullName>
    </recommendedName>
</protein>
<keyword evidence="2" id="KW-0732">Signal</keyword>
<feature type="compositionally biased region" description="Polar residues" evidence="1">
    <location>
        <begin position="27"/>
        <end position="45"/>
    </location>
</feature>
<organism evidence="3 4">
    <name type="scientific">Moraxella lacunata</name>
    <dbReference type="NCBI Taxonomy" id="477"/>
    <lineage>
        <taxon>Bacteria</taxon>
        <taxon>Pseudomonadati</taxon>
        <taxon>Pseudomonadota</taxon>
        <taxon>Gammaproteobacteria</taxon>
        <taxon>Moraxellales</taxon>
        <taxon>Moraxellaceae</taxon>
        <taxon>Moraxella</taxon>
    </lineage>
</organism>
<sequence>MLPIISRPTLCLLTCLALPAFAHANDTMTSDTDSPNLEPENNTWLDDTRDDTKGWLNRTARHMDSWFGETDPNEPARASIRLMLDTHYNEYDGTTVKPRIRGRIKLPTLENRLSVMIGDDDLDLEQGGGIYNDGRAVTYGDSTFDRRQSREDNTSLALRWSKFQDDIGIETDADIGLRSSDLYLKLRAEKKWELDHRINARFEQMYRYGTKSEHYALSTLEFSQPQSKHRTLVNRTHLSYAHKDTEETAWSNSLYQQHYLDGKHGTRAFSYGIYTGGDVVDKKFELDIYGPYVSYRQPVWRKWLFVQTDISYYNDKNQDRDHHLGVFNRLEMVF</sequence>
<dbReference type="OrthoDB" id="6646492at2"/>
<evidence type="ECO:0000256" key="2">
    <source>
        <dbReference type="SAM" id="SignalP"/>
    </source>
</evidence>
<reference evidence="3 4" key="1">
    <citation type="submission" date="2016-06" db="EMBL/GenBank/DDBJ databases">
        <title>Draft genome of Moraxella lacunata CCUG 57757A.</title>
        <authorList>
            <person name="Salva-Serra F."/>
            <person name="Engstrom-Jakobsson H."/>
            <person name="Thorell K."/>
            <person name="Gonzales-Siles L."/>
            <person name="Karlsson R."/>
            <person name="Boulund F."/>
            <person name="Engstrand L."/>
            <person name="Kristiansson E."/>
            <person name="Moore E."/>
        </authorList>
    </citation>
    <scope>NUCLEOTIDE SEQUENCE [LARGE SCALE GENOMIC DNA]</scope>
    <source>
        <strain evidence="3 4">CCUG 57757A</strain>
    </source>
</reference>